<feature type="binding site" evidence="14">
    <location>
        <position position="419"/>
    </location>
    <ligand>
        <name>ATP</name>
        <dbReference type="ChEBI" id="CHEBI:30616"/>
    </ligand>
</feature>
<evidence type="ECO:0000256" key="2">
    <source>
        <dbReference type="ARBA" id="ARBA00012513"/>
    </source>
</evidence>
<name>A0A7S4RSE4_9DINO</name>
<dbReference type="Gene3D" id="1.10.510.10">
    <property type="entry name" value="Transferase(Phosphotransferase) domain 1"/>
    <property type="match status" value="1"/>
</dbReference>
<evidence type="ECO:0000256" key="11">
    <source>
        <dbReference type="ARBA" id="ARBA00024334"/>
    </source>
</evidence>
<reference evidence="18" key="1">
    <citation type="submission" date="2021-01" db="EMBL/GenBank/DDBJ databases">
        <authorList>
            <person name="Corre E."/>
            <person name="Pelletier E."/>
            <person name="Niang G."/>
            <person name="Scheremetjew M."/>
            <person name="Finn R."/>
            <person name="Kale V."/>
            <person name="Holt S."/>
            <person name="Cochrane G."/>
            <person name="Meng A."/>
            <person name="Brown T."/>
            <person name="Cohen L."/>
        </authorList>
    </citation>
    <scope>NUCLEOTIDE SEQUENCE</scope>
    <source>
        <strain evidence="18">CCMP3105</strain>
    </source>
</reference>
<feature type="compositionally biased region" description="Low complexity" evidence="15">
    <location>
        <begin position="202"/>
        <end position="218"/>
    </location>
</feature>
<feature type="domain" description="EF-hand" evidence="17">
    <location>
        <begin position="726"/>
        <end position="761"/>
    </location>
</feature>
<comment type="catalytic activity">
    <reaction evidence="13">
        <text>L-seryl-[protein] + ATP = O-phospho-L-seryl-[protein] + ADP + H(+)</text>
        <dbReference type="Rhea" id="RHEA:17989"/>
        <dbReference type="Rhea" id="RHEA-COMP:9863"/>
        <dbReference type="Rhea" id="RHEA-COMP:11604"/>
        <dbReference type="ChEBI" id="CHEBI:15378"/>
        <dbReference type="ChEBI" id="CHEBI:29999"/>
        <dbReference type="ChEBI" id="CHEBI:30616"/>
        <dbReference type="ChEBI" id="CHEBI:83421"/>
        <dbReference type="ChEBI" id="CHEBI:456216"/>
        <dbReference type="EC" id="2.7.11.1"/>
    </reaction>
</comment>
<dbReference type="PROSITE" id="PS00018">
    <property type="entry name" value="EF_HAND_1"/>
    <property type="match status" value="5"/>
</dbReference>
<evidence type="ECO:0000256" key="4">
    <source>
        <dbReference type="ARBA" id="ARBA00022679"/>
    </source>
</evidence>
<comment type="similarity">
    <text evidence="11">Belongs to the protein kinase superfamily. Ser/Thr protein kinase family. CDPK subfamily.</text>
</comment>
<keyword evidence="5" id="KW-0479">Metal-binding</keyword>
<dbReference type="GO" id="GO:0004674">
    <property type="term" value="F:protein serine/threonine kinase activity"/>
    <property type="evidence" value="ECO:0007669"/>
    <property type="project" value="UniProtKB-KW"/>
</dbReference>
<proteinExistence type="inferred from homology"/>
<dbReference type="Gene3D" id="3.30.200.20">
    <property type="entry name" value="Phosphorylase Kinase, domain 1"/>
    <property type="match status" value="1"/>
</dbReference>
<keyword evidence="9" id="KW-0106">Calcium</keyword>
<evidence type="ECO:0000256" key="7">
    <source>
        <dbReference type="ARBA" id="ARBA00022741"/>
    </source>
</evidence>
<evidence type="ECO:0000256" key="5">
    <source>
        <dbReference type="ARBA" id="ARBA00022723"/>
    </source>
</evidence>
<keyword evidence="6" id="KW-0677">Repeat</keyword>
<dbReference type="AlphaFoldDB" id="A0A7S4RSE4"/>
<dbReference type="InterPro" id="IPR008271">
    <property type="entry name" value="Ser/Thr_kinase_AS"/>
</dbReference>
<feature type="region of interest" description="Disordered" evidence="15">
    <location>
        <begin position="123"/>
        <end position="143"/>
    </location>
</feature>
<dbReference type="Pfam" id="PF13499">
    <property type="entry name" value="EF-hand_7"/>
    <property type="match status" value="3"/>
</dbReference>
<dbReference type="Pfam" id="PF00069">
    <property type="entry name" value="Pkinase"/>
    <property type="match status" value="1"/>
</dbReference>
<dbReference type="SUPFAM" id="SSF56112">
    <property type="entry name" value="Protein kinase-like (PK-like)"/>
    <property type="match status" value="1"/>
</dbReference>
<keyword evidence="4" id="KW-0808">Transferase</keyword>
<feature type="domain" description="Protein kinase" evidence="16">
    <location>
        <begin position="390"/>
        <end position="680"/>
    </location>
</feature>
<keyword evidence="10 14" id="KW-0067">ATP-binding</keyword>
<evidence type="ECO:0000256" key="6">
    <source>
        <dbReference type="ARBA" id="ARBA00022737"/>
    </source>
</evidence>
<organism evidence="18">
    <name type="scientific">Alexandrium monilatum</name>
    <dbReference type="NCBI Taxonomy" id="311494"/>
    <lineage>
        <taxon>Eukaryota</taxon>
        <taxon>Sar</taxon>
        <taxon>Alveolata</taxon>
        <taxon>Dinophyceae</taxon>
        <taxon>Gonyaulacales</taxon>
        <taxon>Pyrocystaceae</taxon>
        <taxon>Alexandrium</taxon>
    </lineage>
</organism>
<keyword evidence="7 14" id="KW-0547">Nucleotide-binding</keyword>
<evidence type="ECO:0000256" key="9">
    <source>
        <dbReference type="ARBA" id="ARBA00022837"/>
    </source>
</evidence>
<evidence type="ECO:0000256" key="12">
    <source>
        <dbReference type="ARBA" id="ARBA00047899"/>
    </source>
</evidence>
<dbReference type="InterPro" id="IPR000719">
    <property type="entry name" value="Prot_kinase_dom"/>
</dbReference>
<feature type="compositionally biased region" description="Low complexity" evidence="15">
    <location>
        <begin position="44"/>
        <end position="55"/>
    </location>
</feature>
<dbReference type="PROSITE" id="PS00108">
    <property type="entry name" value="PROTEIN_KINASE_ST"/>
    <property type="match status" value="1"/>
</dbReference>
<keyword evidence="3" id="KW-0723">Serine/threonine-protein kinase</keyword>
<evidence type="ECO:0000256" key="10">
    <source>
        <dbReference type="ARBA" id="ARBA00022840"/>
    </source>
</evidence>
<comment type="cofactor">
    <cofactor evidence="1">
        <name>Mg(2+)</name>
        <dbReference type="ChEBI" id="CHEBI:18420"/>
    </cofactor>
</comment>
<dbReference type="EMBL" id="HBNR01055088">
    <property type="protein sequence ID" value="CAE4621276.1"/>
    <property type="molecule type" value="Transcribed_RNA"/>
</dbReference>
<protein>
    <recommendedName>
        <fullName evidence="2">non-specific serine/threonine protein kinase</fullName>
        <ecNumber evidence="2">2.7.11.1</ecNumber>
    </recommendedName>
</protein>
<dbReference type="InterPro" id="IPR002048">
    <property type="entry name" value="EF_hand_dom"/>
</dbReference>
<feature type="domain" description="EF-hand" evidence="17">
    <location>
        <begin position="801"/>
        <end position="831"/>
    </location>
</feature>
<dbReference type="GO" id="GO:0005509">
    <property type="term" value="F:calcium ion binding"/>
    <property type="evidence" value="ECO:0007669"/>
    <property type="project" value="InterPro"/>
</dbReference>
<dbReference type="InterPro" id="IPR017441">
    <property type="entry name" value="Protein_kinase_ATP_BS"/>
</dbReference>
<dbReference type="InterPro" id="IPR011992">
    <property type="entry name" value="EF-hand-dom_pair"/>
</dbReference>
<gene>
    <name evidence="18" type="ORF">AMON00008_LOCUS38687</name>
</gene>
<sequence>MPQPAALAAWPSELPTGRGSGRGAAVPSQATGYPMTRQPLPQARPRSPSMPVPSSTALPGRATYPADVLTASHGALGASLRPEQPCSGSPVEGRRRTPAGTTGGHQGGRHPVAVVEGRSLTEAPSLPYSFSPQAQPFQPTQPLRMRAQSLAQPLTQAQPFHRAQPLQPVQLSSPAQLPSSRARFLLAQRSLEQPPSPVQPLRAGQASPPAQPAQLARPPSREQPLTLAQPVSPATMLLPPAPSESALAAPASAEFMLATAEGDLGSPDFESRQTILALNNPQVLERCAGLLFRKSDLNGDGFISLDELVQLLPELHQHIGLRPPEEDARRLARTRMRKFDRNGDGVLSEVEFIELYRWALWRRYEDLNPPKFRRGDVVGRAHRGVPSQYYDIGKHLGAGAFGVIHEVTQRQTHIQRVMKTINKEQAEASGSPLAMLQQEIDVLSMLDHPHVCRLFEWYNDLHNVYIIMDECKGGELLELVLDASNGNWALPEAWVSRIFRQATEAIAYCHASGVMHKDLKFENVMLREKVTKGSCLEQIETVVIDVGMAELFGPQHSKSSRSNQRAGTPATIAPEVIRGDFSYKCDIWSLGCMLFAMFNSRPFLIPGPQGEMLYMYPFYPTPTQEDPQGLEALFAAQQRGPPMEQVASASPAAQEVILRMLQFSENLRPNAQECLVMPWLSLRPSTTHQGEVRFSKELVNAITQEREDMRLWRATVLQAASKLPGSTLEMLEQVFEDMDVRKRGSLSLRELAQALERLGVSPKQAAQAAEAADFDSDGQIEWSEFAALCLPASRELFAVSLQVAFQSFDLNQDGVLDPGEVLELLRSGSVDEVHMPTSRAVEVMVAELDRDCNGRISFSEFHDYFVHAAGGGGGEG</sequence>
<dbReference type="GO" id="GO:0005524">
    <property type="term" value="F:ATP binding"/>
    <property type="evidence" value="ECO:0007669"/>
    <property type="project" value="UniProtKB-UniRule"/>
</dbReference>
<comment type="catalytic activity">
    <reaction evidence="12">
        <text>L-threonyl-[protein] + ATP = O-phospho-L-threonyl-[protein] + ADP + H(+)</text>
        <dbReference type="Rhea" id="RHEA:46608"/>
        <dbReference type="Rhea" id="RHEA-COMP:11060"/>
        <dbReference type="Rhea" id="RHEA-COMP:11605"/>
        <dbReference type="ChEBI" id="CHEBI:15378"/>
        <dbReference type="ChEBI" id="CHEBI:30013"/>
        <dbReference type="ChEBI" id="CHEBI:30616"/>
        <dbReference type="ChEBI" id="CHEBI:61977"/>
        <dbReference type="ChEBI" id="CHEBI:456216"/>
        <dbReference type="EC" id="2.7.11.1"/>
    </reaction>
</comment>
<dbReference type="InterPro" id="IPR011009">
    <property type="entry name" value="Kinase-like_dom_sf"/>
</dbReference>
<feature type="compositionally biased region" description="Polar residues" evidence="15">
    <location>
        <begin position="128"/>
        <end position="141"/>
    </location>
</feature>
<evidence type="ECO:0000313" key="18">
    <source>
        <dbReference type="EMBL" id="CAE4621276.1"/>
    </source>
</evidence>
<evidence type="ECO:0000259" key="16">
    <source>
        <dbReference type="PROSITE" id="PS50011"/>
    </source>
</evidence>
<dbReference type="SMART" id="SM00054">
    <property type="entry name" value="EFh"/>
    <property type="match status" value="6"/>
</dbReference>
<accession>A0A7S4RSE4</accession>
<feature type="region of interest" description="Disordered" evidence="15">
    <location>
        <begin position="1"/>
        <end position="111"/>
    </location>
</feature>
<feature type="domain" description="EF-hand" evidence="17">
    <location>
        <begin position="327"/>
        <end position="362"/>
    </location>
</feature>
<evidence type="ECO:0000256" key="13">
    <source>
        <dbReference type="ARBA" id="ARBA00048679"/>
    </source>
</evidence>
<evidence type="ECO:0000256" key="15">
    <source>
        <dbReference type="SAM" id="MobiDB-lite"/>
    </source>
</evidence>
<dbReference type="CDD" id="cd00051">
    <property type="entry name" value="EFh"/>
    <property type="match status" value="1"/>
</dbReference>
<dbReference type="InterPro" id="IPR018247">
    <property type="entry name" value="EF_Hand_1_Ca_BS"/>
</dbReference>
<dbReference type="PROSITE" id="PS00107">
    <property type="entry name" value="PROTEIN_KINASE_ATP"/>
    <property type="match status" value="1"/>
</dbReference>
<evidence type="ECO:0000259" key="17">
    <source>
        <dbReference type="PROSITE" id="PS50222"/>
    </source>
</evidence>
<dbReference type="InterPro" id="IPR050205">
    <property type="entry name" value="CDPK_Ser/Thr_kinases"/>
</dbReference>
<dbReference type="PANTHER" id="PTHR24349">
    <property type="entry name" value="SERINE/THREONINE-PROTEIN KINASE"/>
    <property type="match status" value="1"/>
</dbReference>
<evidence type="ECO:0000256" key="8">
    <source>
        <dbReference type="ARBA" id="ARBA00022777"/>
    </source>
</evidence>
<evidence type="ECO:0000256" key="3">
    <source>
        <dbReference type="ARBA" id="ARBA00022527"/>
    </source>
</evidence>
<dbReference type="SMART" id="SM00220">
    <property type="entry name" value="S_TKc"/>
    <property type="match status" value="1"/>
</dbReference>
<dbReference type="EC" id="2.7.11.1" evidence="2"/>
<evidence type="ECO:0000256" key="14">
    <source>
        <dbReference type="PROSITE-ProRule" id="PRU10141"/>
    </source>
</evidence>
<feature type="domain" description="EF-hand" evidence="17">
    <location>
        <begin position="836"/>
        <end position="871"/>
    </location>
</feature>
<dbReference type="SUPFAM" id="SSF47473">
    <property type="entry name" value="EF-hand"/>
    <property type="match status" value="2"/>
</dbReference>
<keyword evidence="8" id="KW-0418">Kinase</keyword>
<dbReference type="FunFam" id="3.30.200.20:FF:000315">
    <property type="entry name" value="Calcium-dependent protein kinase 3"/>
    <property type="match status" value="1"/>
</dbReference>
<feature type="domain" description="EF-hand" evidence="17">
    <location>
        <begin position="291"/>
        <end position="318"/>
    </location>
</feature>
<dbReference type="PROSITE" id="PS50011">
    <property type="entry name" value="PROTEIN_KINASE_DOM"/>
    <property type="match status" value="1"/>
</dbReference>
<dbReference type="PROSITE" id="PS50222">
    <property type="entry name" value="EF_HAND_2"/>
    <property type="match status" value="5"/>
</dbReference>
<feature type="region of interest" description="Disordered" evidence="15">
    <location>
        <begin position="192"/>
        <end position="225"/>
    </location>
</feature>
<dbReference type="Gene3D" id="1.10.238.10">
    <property type="entry name" value="EF-hand"/>
    <property type="match status" value="2"/>
</dbReference>
<evidence type="ECO:0000256" key="1">
    <source>
        <dbReference type="ARBA" id="ARBA00001946"/>
    </source>
</evidence>